<dbReference type="SUPFAM" id="SSF51197">
    <property type="entry name" value="Clavaminate synthase-like"/>
    <property type="match status" value="1"/>
</dbReference>
<keyword evidence="1" id="KW-0560">Oxidoreductase</keyword>
<comment type="caution">
    <text evidence="1">The sequence shown here is derived from an EMBL/GenBank/DDBJ whole genome shotgun (WGS) entry which is preliminary data.</text>
</comment>
<keyword evidence="1" id="KW-0223">Dioxygenase</keyword>
<name>A0A329MWK5_9BACL</name>
<dbReference type="Gene3D" id="2.60.120.620">
    <property type="entry name" value="q2cbj1_9rhob like domain"/>
    <property type="match status" value="1"/>
</dbReference>
<dbReference type="PANTHER" id="PTHR12697:SF5">
    <property type="entry name" value="DEOXYHYPUSINE HYDROXYLASE"/>
    <property type="match status" value="1"/>
</dbReference>
<organism evidence="1 2">
    <name type="scientific">Paenibacillus contaminans</name>
    <dbReference type="NCBI Taxonomy" id="450362"/>
    <lineage>
        <taxon>Bacteria</taxon>
        <taxon>Bacillati</taxon>
        <taxon>Bacillota</taxon>
        <taxon>Bacilli</taxon>
        <taxon>Bacillales</taxon>
        <taxon>Paenibacillaceae</taxon>
        <taxon>Paenibacillus</taxon>
    </lineage>
</organism>
<dbReference type="InterPro" id="IPR016024">
    <property type="entry name" value="ARM-type_fold"/>
</dbReference>
<gene>
    <name evidence="1" type="ORF">DQG23_03050</name>
</gene>
<dbReference type="PANTHER" id="PTHR12697">
    <property type="entry name" value="PBS LYASE HEAT-LIKE PROTEIN"/>
    <property type="match status" value="1"/>
</dbReference>
<dbReference type="SMART" id="SM00567">
    <property type="entry name" value="EZ_HEAT"/>
    <property type="match status" value="5"/>
</dbReference>
<dbReference type="AlphaFoldDB" id="A0A329MWK5"/>
<evidence type="ECO:0000313" key="2">
    <source>
        <dbReference type="Proteomes" id="UP000250369"/>
    </source>
</evidence>
<dbReference type="InterPro" id="IPR011989">
    <property type="entry name" value="ARM-like"/>
</dbReference>
<evidence type="ECO:0000313" key="1">
    <source>
        <dbReference type="EMBL" id="RAV23186.1"/>
    </source>
</evidence>
<dbReference type="InterPro" id="IPR008775">
    <property type="entry name" value="Phytyl_CoA_dOase-like"/>
</dbReference>
<dbReference type="EMBL" id="QMFB01000001">
    <property type="protein sequence ID" value="RAV23186.1"/>
    <property type="molecule type" value="Genomic_DNA"/>
</dbReference>
<dbReference type="InterPro" id="IPR004155">
    <property type="entry name" value="PBS_lyase_HEAT"/>
</dbReference>
<accession>A0A329MWK5</accession>
<reference evidence="1 2" key="1">
    <citation type="journal article" date="2009" name="Int. J. Syst. Evol. Microbiol.">
        <title>Paenibacillus contaminans sp. nov., isolated from a contaminated laboratory plate.</title>
        <authorList>
            <person name="Chou J.H."/>
            <person name="Lee J.H."/>
            <person name="Lin M.C."/>
            <person name="Chang P.S."/>
            <person name="Arun A.B."/>
            <person name="Young C.C."/>
            <person name="Chen W.M."/>
        </authorList>
    </citation>
    <scope>NUCLEOTIDE SEQUENCE [LARGE SCALE GENOMIC DNA]</scope>
    <source>
        <strain evidence="1 2">CKOBP-6</strain>
    </source>
</reference>
<dbReference type="Pfam" id="PF05721">
    <property type="entry name" value="PhyH"/>
    <property type="match status" value="1"/>
</dbReference>
<dbReference type="Proteomes" id="UP000250369">
    <property type="component" value="Unassembled WGS sequence"/>
</dbReference>
<keyword evidence="2" id="KW-1185">Reference proteome</keyword>
<dbReference type="Gene3D" id="1.25.10.10">
    <property type="entry name" value="Leucine-rich Repeat Variant"/>
    <property type="match status" value="2"/>
</dbReference>
<sequence length="513" mass="56524">MPAADVQFVNALIHAIGVQLVEQVNGTRNQILIWGGIHHMTADKILLTDDQMADFIANGYLKLNTDFSAEFHQTVMQKLNEVYKDEGNPGNNLLPRIPEIGRFFEHPVVSGALTSILGPDYIMSAHRHGHLTKSGAGQVGWHKDNYWLNEKIRNHHPWSVIIFYYTQDVTEVMGPSALMPGTQNYYLKPGDAATTKKVTGKAGSMALIAYDLWHTATHNQSDIDRYMLKFQFFRMDAPKSPTWNNKSSMFISPGTLQHGNEHRLMWEHEWNWLSGKTNGIETEESTLPEEAVQEQERIRQLADTLEGENEIQSLNAAYELAAIGNAAIPALVEAVHSPVHSVACNAAHGLIVIGEDSVPPLIEALQSETVHDQTHGYIAFALGELGEAAGGAVPALTALLHDKTTFVRQHAVEALGLIRNPASLVVPALCEALLNDPDNFTRFTAALALARVGKDAAAAVHSLEKALNDPYRYVPGAASEALARIRTDEALDVLLPYLQKARWCPVTTSRNTY</sequence>
<dbReference type="Pfam" id="PF13646">
    <property type="entry name" value="HEAT_2"/>
    <property type="match status" value="1"/>
</dbReference>
<proteinExistence type="predicted"/>
<dbReference type="GO" id="GO:0016706">
    <property type="term" value="F:2-oxoglutarate-dependent dioxygenase activity"/>
    <property type="evidence" value="ECO:0007669"/>
    <property type="project" value="UniProtKB-ARBA"/>
</dbReference>
<dbReference type="SUPFAM" id="SSF48371">
    <property type="entry name" value="ARM repeat"/>
    <property type="match status" value="1"/>
</dbReference>
<protein>
    <submittedName>
        <fullName evidence="1">Phytanoyl-CoA dioxygenase</fullName>
    </submittedName>
</protein>